<sequence>ICTTPECFSSAAYYMNNMDFSVDPCKNFYLHACGRWIKEHKIPPSKGKYLIYTVLRDRVNSEVANLLAAPIKPSQGTAVAKAKTIYKSCMNTELINELDDRPLLKILNGAITWPVISADWVESKFSLENTISFLRGKYNNNILFKVKVSSQLATHTLATTNGKMAIPFKRYTIPANKYKLDAYYKMFYRSAVALGANPTIAAVDVSEVREFEIKIANLKLDQSDDEGVAMNISQMNSRIPGINWVKLFTSMVKVHTVNGQSQIVVFNENYLKKMIALIQTTSKRTVQNYIVWRFVKHRVKNLGHRYSEIYREYLNEVYHRPLLPTRKYKCSHYLLFAMKGATGNLFINKYFTKAKKDAAEVLFKHVKKGFIRLLDTEVNWMDKKTKDYAKKKALAVKFNIGYNKKLYKNVTYIDDQDYFGNVLQILTNKAQHKFKLLGTKVKKITHDLFRNRPTMVNARYDPVFNDVALPAGELQYPFYWGDKFPESFQFGAIGSILGHELTHGFDNSGRQFDIHGVMRNWWTNGSLTEFNRRTKCMEKQYSDIYWPLAGKHLDGKKLLSENIADNGGVREAFAIRIKDLGINGESVEPSTGLTNNQMFFIGYANVRCGKYTHAGAINQLATDNHGPGKYRITTALQNFNKFSEAFSCPLGSFMNPHHKCIIW</sequence>
<dbReference type="PANTHER" id="PTHR11733:SF133">
    <property type="entry name" value="PHOSPHATE-REGULATING NEUTRAL ENDOPEPTIDASE PHEX"/>
    <property type="match status" value="1"/>
</dbReference>
<organism evidence="9 10">
    <name type="scientific">Ciona savignyi</name>
    <name type="common">Pacific transparent sea squirt</name>
    <dbReference type="NCBI Taxonomy" id="51511"/>
    <lineage>
        <taxon>Eukaryota</taxon>
        <taxon>Metazoa</taxon>
        <taxon>Chordata</taxon>
        <taxon>Tunicata</taxon>
        <taxon>Ascidiacea</taxon>
        <taxon>Phlebobranchia</taxon>
        <taxon>Cionidae</taxon>
        <taxon>Ciona</taxon>
    </lineage>
</organism>
<comment type="cofactor">
    <cofactor evidence="1">
        <name>Zn(2+)</name>
        <dbReference type="ChEBI" id="CHEBI:29105"/>
    </cofactor>
</comment>
<evidence type="ECO:0000256" key="6">
    <source>
        <dbReference type="ARBA" id="ARBA00023049"/>
    </source>
</evidence>
<keyword evidence="2" id="KW-0645">Protease</keyword>
<dbReference type="PRINTS" id="PR00786">
    <property type="entry name" value="NEPRILYSIN"/>
</dbReference>
<dbReference type="OMA" id="NESAIEW"/>
<dbReference type="eggNOG" id="KOG3624">
    <property type="taxonomic scope" value="Eukaryota"/>
</dbReference>
<evidence type="ECO:0000256" key="3">
    <source>
        <dbReference type="ARBA" id="ARBA00022723"/>
    </source>
</evidence>
<keyword evidence="10" id="KW-1185">Reference proteome</keyword>
<reference evidence="9" key="2">
    <citation type="submission" date="2025-08" db="UniProtKB">
        <authorList>
            <consortium name="Ensembl"/>
        </authorList>
    </citation>
    <scope>IDENTIFICATION</scope>
</reference>
<evidence type="ECO:0000256" key="5">
    <source>
        <dbReference type="ARBA" id="ARBA00022833"/>
    </source>
</evidence>
<feature type="domain" description="Peptidase M13 N-terminal" evidence="8">
    <location>
        <begin position="24"/>
        <end position="402"/>
    </location>
</feature>
<evidence type="ECO:0000259" key="8">
    <source>
        <dbReference type="Pfam" id="PF05649"/>
    </source>
</evidence>
<dbReference type="GeneTree" id="ENSGT00940000157313"/>
<dbReference type="Pfam" id="PF01431">
    <property type="entry name" value="Peptidase_M13"/>
    <property type="match status" value="1"/>
</dbReference>
<protein>
    <recommendedName>
        <fullName evidence="11">Peptidase M13 C-terminal domain-containing protein</fullName>
    </recommendedName>
</protein>
<accession>H2ZNA2</accession>
<dbReference type="InterPro" id="IPR024079">
    <property type="entry name" value="MetalloPept_cat_dom_sf"/>
</dbReference>
<dbReference type="InterPro" id="IPR042089">
    <property type="entry name" value="Peptidase_M13_dom_2"/>
</dbReference>
<dbReference type="STRING" id="51511.ENSCSAVP00000019068"/>
<dbReference type="Ensembl" id="ENSCSAVT00000019275.1">
    <property type="protein sequence ID" value="ENSCSAVP00000019068.1"/>
    <property type="gene ID" value="ENSCSAVG00000011188.1"/>
</dbReference>
<dbReference type="GO" id="GO:0016485">
    <property type="term" value="P:protein processing"/>
    <property type="evidence" value="ECO:0007669"/>
    <property type="project" value="TreeGrafter"/>
</dbReference>
<dbReference type="CDD" id="cd08662">
    <property type="entry name" value="M13"/>
    <property type="match status" value="1"/>
</dbReference>
<evidence type="ECO:0008006" key="11">
    <source>
        <dbReference type="Google" id="ProtNLM"/>
    </source>
</evidence>
<name>H2ZNA2_CIOSA</name>
<dbReference type="Gene3D" id="3.40.390.10">
    <property type="entry name" value="Collagenase (Catalytic Domain)"/>
    <property type="match status" value="1"/>
</dbReference>
<evidence type="ECO:0000313" key="9">
    <source>
        <dbReference type="Ensembl" id="ENSCSAVP00000019068.1"/>
    </source>
</evidence>
<reference evidence="10" key="1">
    <citation type="submission" date="2003-08" db="EMBL/GenBank/DDBJ databases">
        <authorList>
            <person name="Birren B."/>
            <person name="Nusbaum C."/>
            <person name="Abebe A."/>
            <person name="Abouelleil A."/>
            <person name="Adekoya E."/>
            <person name="Ait-zahra M."/>
            <person name="Allen N."/>
            <person name="Allen T."/>
            <person name="An P."/>
            <person name="Anderson M."/>
            <person name="Anderson S."/>
            <person name="Arachchi H."/>
            <person name="Armbruster J."/>
            <person name="Bachantsang P."/>
            <person name="Baldwin J."/>
            <person name="Barry A."/>
            <person name="Bayul T."/>
            <person name="Blitshsteyn B."/>
            <person name="Bloom T."/>
            <person name="Blye J."/>
            <person name="Boguslavskiy L."/>
            <person name="Borowsky M."/>
            <person name="Boukhgalter B."/>
            <person name="Brunache A."/>
            <person name="Butler J."/>
            <person name="Calixte N."/>
            <person name="Calvo S."/>
            <person name="Camarata J."/>
            <person name="Campo K."/>
            <person name="Chang J."/>
            <person name="Cheshatsang Y."/>
            <person name="Citroen M."/>
            <person name="Collymore A."/>
            <person name="Considine T."/>
            <person name="Cook A."/>
            <person name="Cooke P."/>
            <person name="Corum B."/>
            <person name="Cuomo C."/>
            <person name="David R."/>
            <person name="Dawoe T."/>
            <person name="Degray S."/>
            <person name="Dodge S."/>
            <person name="Dooley K."/>
            <person name="Dorje P."/>
            <person name="Dorjee K."/>
            <person name="Dorris L."/>
            <person name="Duffey N."/>
            <person name="Dupes A."/>
            <person name="Elkins T."/>
            <person name="Engels R."/>
            <person name="Erickson J."/>
            <person name="Farina A."/>
            <person name="Faro S."/>
            <person name="Ferreira P."/>
            <person name="Fischer H."/>
            <person name="Fitzgerald M."/>
            <person name="Foley K."/>
            <person name="Gage D."/>
            <person name="Galagan J."/>
            <person name="Gearin G."/>
            <person name="Gnerre S."/>
            <person name="Gnirke A."/>
            <person name="Goyette A."/>
            <person name="Graham J."/>
            <person name="Grandbois E."/>
            <person name="Gyaltsen K."/>
            <person name="Hafez N."/>
            <person name="Hagopian D."/>
            <person name="Hagos B."/>
            <person name="Hall J."/>
            <person name="Hatcher B."/>
            <person name="Heller A."/>
            <person name="Higgins H."/>
            <person name="Honan T."/>
            <person name="Horn A."/>
            <person name="Houde N."/>
            <person name="Hughes L."/>
            <person name="Hulme W."/>
            <person name="Husby E."/>
            <person name="Iliev I."/>
            <person name="Jaffe D."/>
            <person name="Jones C."/>
            <person name="Kamal M."/>
            <person name="Kamat A."/>
            <person name="Kamvysselis M."/>
            <person name="Karlsson E."/>
            <person name="Kells C."/>
            <person name="Kieu A."/>
            <person name="Kisner P."/>
            <person name="Kodira C."/>
            <person name="Kulbokas E."/>
            <person name="Labutti K."/>
            <person name="Lama D."/>
            <person name="Landers T."/>
            <person name="Leger J."/>
            <person name="Levine S."/>
            <person name="Lewis D."/>
            <person name="Lewis T."/>
            <person name="Lindblad-toh K."/>
            <person name="Liu X."/>
            <person name="Lokyitsang T."/>
            <person name="Lokyitsang Y."/>
            <person name="Lucien O."/>
            <person name="Lui A."/>
            <person name="Ma L.J."/>
            <person name="Mabbitt R."/>
            <person name="Macdonald J."/>
            <person name="Maclean C."/>
            <person name="Major J."/>
            <person name="Manning J."/>
            <person name="Marabella R."/>
            <person name="Maru K."/>
            <person name="Matthews C."/>
            <person name="Mauceli E."/>
            <person name="Mccarthy M."/>
            <person name="Mcdonough S."/>
            <person name="Mcghee T."/>
            <person name="Meldrim J."/>
            <person name="Meneus L."/>
            <person name="Mesirov J."/>
            <person name="Mihalev A."/>
            <person name="Mihova T."/>
            <person name="Mikkelsen T."/>
            <person name="Mlenga V."/>
            <person name="Moru K."/>
            <person name="Mozes J."/>
            <person name="Mulrain L."/>
            <person name="Munson G."/>
            <person name="Naylor J."/>
            <person name="Newes C."/>
            <person name="Nguyen C."/>
            <person name="Nguyen N."/>
            <person name="Nguyen T."/>
            <person name="Nicol R."/>
            <person name="Nielsen C."/>
            <person name="Nizzari M."/>
            <person name="Norbu C."/>
            <person name="Norbu N."/>
            <person name="O'donnell P."/>
            <person name="Okoawo O."/>
            <person name="O'leary S."/>
            <person name="Omotosho B."/>
            <person name="O'neill K."/>
            <person name="Osman S."/>
            <person name="Parker S."/>
            <person name="Perrin D."/>
            <person name="Phunkhang P."/>
            <person name="Piqani B."/>
            <person name="Purcell S."/>
            <person name="Rachupka T."/>
            <person name="Ramasamy U."/>
            <person name="Rameau R."/>
            <person name="Ray V."/>
            <person name="Raymond C."/>
            <person name="Retta R."/>
            <person name="Richardson S."/>
            <person name="Rise C."/>
            <person name="Rodriguez J."/>
            <person name="Rogers J."/>
            <person name="Rogov P."/>
            <person name="Rutman M."/>
            <person name="Schupbach R."/>
            <person name="Seaman C."/>
            <person name="Settipalli S."/>
            <person name="Sharpe T."/>
            <person name="Sheridan J."/>
            <person name="Sherpa N."/>
            <person name="Shi J."/>
            <person name="Smirnov S."/>
            <person name="Smith C."/>
            <person name="Sougnez C."/>
            <person name="Spencer B."/>
            <person name="Stalker J."/>
            <person name="Stange-thomann N."/>
            <person name="Stavropoulos S."/>
            <person name="Stetson K."/>
            <person name="Stone C."/>
            <person name="Stone S."/>
            <person name="Stubbs M."/>
            <person name="Talamas J."/>
            <person name="Tchuinga P."/>
            <person name="Tenzing P."/>
            <person name="Tesfaye S."/>
            <person name="Theodore J."/>
            <person name="Thoulutsang Y."/>
            <person name="Topham K."/>
            <person name="Towey S."/>
            <person name="Tsamla T."/>
            <person name="Tsomo N."/>
            <person name="Vallee D."/>
            <person name="Vassiliev H."/>
            <person name="Venkataraman V."/>
            <person name="Vinson J."/>
            <person name="Vo A."/>
            <person name="Wade C."/>
            <person name="Wang S."/>
            <person name="Wangchuk T."/>
            <person name="Wangdi T."/>
            <person name="Whittaker C."/>
            <person name="Wilkinson J."/>
            <person name="Wu Y."/>
            <person name="Wyman D."/>
            <person name="Yadav S."/>
            <person name="Yang S."/>
            <person name="Yang X."/>
            <person name="Yeager S."/>
            <person name="Yee E."/>
            <person name="Young G."/>
            <person name="Zainoun J."/>
            <person name="Zembeck L."/>
            <person name="Zimmer A."/>
            <person name="Zody M."/>
            <person name="Lander E."/>
        </authorList>
    </citation>
    <scope>NUCLEOTIDE SEQUENCE [LARGE SCALE GENOMIC DNA]</scope>
</reference>
<keyword evidence="4" id="KW-0378">Hydrolase</keyword>
<dbReference type="InterPro" id="IPR008753">
    <property type="entry name" value="Peptidase_M13_N"/>
</dbReference>
<evidence type="ECO:0000256" key="1">
    <source>
        <dbReference type="ARBA" id="ARBA00001947"/>
    </source>
</evidence>
<reference evidence="9" key="3">
    <citation type="submission" date="2025-09" db="UniProtKB">
        <authorList>
            <consortium name="Ensembl"/>
        </authorList>
    </citation>
    <scope>IDENTIFICATION</scope>
</reference>
<feature type="domain" description="Peptidase M13 C-terminal" evidence="7">
    <location>
        <begin position="457"/>
        <end position="660"/>
    </location>
</feature>
<dbReference type="PANTHER" id="PTHR11733">
    <property type="entry name" value="ZINC METALLOPROTEASE FAMILY M13 NEPRILYSIN-RELATED"/>
    <property type="match status" value="1"/>
</dbReference>
<evidence type="ECO:0000256" key="2">
    <source>
        <dbReference type="ARBA" id="ARBA00022670"/>
    </source>
</evidence>
<dbReference type="SUPFAM" id="SSF55486">
    <property type="entry name" value="Metalloproteases ('zincins'), catalytic domain"/>
    <property type="match status" value="1"/>
</dbReference>
<dbReference type="Gene3D" id="1.10.1380.10">
    <property type="entry name" value="Neutral endopeptidase , domain2"/>
    <property type="match status" value="1"/>
</dbReference>
<dbReference type="InterPro" id="IPR018497">
    <property type="entry name" value="Peptidase_M13_C"/>
</dbReference>
<dbReference type="GO" id="GO:0005886">
    <property type="term" value="C:plasma membrane"/>
    <property type="evidence" value="ECO:0007669"/>
    <property type="project" value="TreeGrafter"/>
</dbReference>
<keyword evidence="5" id="KW-0862">Zinc</keyword>
<dbReference type="HOGENOM" id="CLU_006187_4_3_1"/>
<dbReference type="GO" id="GO:0046872">
    <property type="term" value="F:metal ion binding"/>
    <property type="evidence" value="ECO:0007669"/>
    <property type="project" value="UniProtKB-KW"/>
</dbReference>
<dbReference type="GO" id="GO:0004222">
    <property type="term" value="F:metalloendopeptidase activity"/>
    <property type="evidence" value="ECO:0007669"/>
    <property type="project" value="InterPro"/>
</dbReference>
<evidence type="ECO:0000256" key="4">
    <source>
        <dbReference type="ARBA" id="ARBA00022801"/>
    </source>
</evidence>
<proteinExistence type="predicted"/>
<dbReference type="InParanoid" id="H2ZNA2"/>
<evidence type="ECO:0000259" key="7">
    <source>
        <dbReference type="Pfam" id="PF01431"/>
    </source>
</evidence>
<evidence type="ECO:0000313" key="10">
    <source>
        <dbReference type="Proteomes" id="UP000007875"/>
    </source>
</evidence>
<dbReference type="PROSITE" id="PS51885">
    <property type="entry name" value="NEPRILYSIN"/>
    <property type="match status" value="1"/>
</dbReference>
<dbReference type="Pfam" id="PF05649">
    <property type="entry name" value="Peptidase_M13_N"/>
    <property type="match status" value="1"/>
</dbReference>
<dbReference type="Proteomes" id="UP000007875">
    <property type="component" value="Unassembled WGS sequence"/>
</dbReference>
<keyword evidence="3" id="KW-0479">Metal-binding</keyword>
<keyword evidence="6" id="KW-0482">Metalloprotease</keyword>
<dbReference type="InterPro" id="IPR000718">
    <property type="entry name" value="Peptidase_M13"/>
</dbReference>
<dbReference type="AlphaFoldDB" id="H2ZNA2"/>